<feature type="transmembrane region" description="Helical" evidence="8">
    <location>
        <begin position="117"/>
        <end position="138"/>
    </location>
</feature>
<comment type="caution">
    <text evidence="9">The sequence shown here is derived from an EMBL/GenBank/DDBJ whole genome shotgun (WGS) entry which is preliminary data.</text>
</comment>
<dbReference type="EMBL" id="JACDUS010000017">
    <property type="protein sequence ID" value="MBA2883132.1"/>
    <property type="molecule type" value="Genomic_DNA"/>
</dbReference>
<evidence type="ECO:0000256" key="7">
    <source>
        <dbReference type="ARBA" id="ARBA00023136"/>
    </source>
</evidence>
<evidence type="ECO:0000256" key="3">
    <source>
        <dbReference type="ARBA" id="ARBA00022448"/>
    </source>
</evidence>
<evidence type="ECO:0000256" key="1">
    <source>
        <dbReference type="ARBA" id="ARBA00004651"/>
    </source>
</evidence>
<dbReference type="PANTHER" id="PTHR30472:SF70">
    <property type="entry name" value="MOLYBDATE IMPORT SYSTEM PERMEASE PROTEIN MOLB"/>
    <property type="match status" value="1"/>
</dbReference>
<dbReference type="GO" id="GO:0033214">
    <property type="term" value="P:siderophore-iron import into cell"/>
    <property type="evidence" value="ECO:0007669"/>
    <property type="project" value="TreeGrafter"/>
</dbReference>
<gene>
    <name evidence="9" type="ORF">HNR65_003493</name>
</gene>
<dbReference type="PANTHER" id="PTHR30472">
    <property type="entry name" value="FERRIC ENTEROBACTIN TRANSPORT SYSTEM PERMEASE PROTEIN"/>
    <property type="match status" value="1"/>
</dbReference>
<accession>A0A7W0CCB2</accession>
<dbReference type="SUPFAM" id="SSF81345">
    <property type="entry name" value="ABC transporter involved in vitamin B12 uptake, BtuC"/>
    <property type="match status" value="1"/>
</dbReference>
<feature type="transmembrane region" description="Helical" evidence="8">
    <location>
        <begin position="237"/>
        <end position="266"/>
    </location>
</feature>
<dbReference type="FunFam" id="1.10.3470.10:FF:000001">
    <property type="entry name" value="Vitamin B12 ABC transporter permease BtuC"/>
    <property type="match status" value="1"/>
</dbReference>
<evidence type="ECO:0000256" key="8">
    <source>
        <dbReference type="SAM" id="Phobius"/>
    </source>
</evidence>
<feature type="transmembrane region" description="Helical" evidence="8">
    <location>
        <begin position="61"/>
        <end position="81"/>
    </location>
</feature>
<dbReference type="GO" id="GO:0022857">
    <property type="term" value="F:transmembrane transporter activity"/>
    <property type="evidence" value="ECO:0007669"/>
    <property type="project" value="InterPro"/>
</dbReference>
<feature type="transmembrane region" description="Helical" evidence="8">
    <location>
        <begin position="93"/>
        <end position="111"/>
    </location>
</feature>
<protein>
    <submittedName>
        <fullName evidence="9">Iron complex transport system permease protein</fullName>
    </submittedName>
</protein>
<evidence type="ECO:0000256" key="6">
    <source>
        <dbReference type="ARBA" id="ARBA00022989"/>
    </source>
</evidence>
<name>A0A7W0CCB2_9BACT</name>
<keyword evidence="5 8" id="KW-0812">Transmembrane</keyword>
<feature type="transmembrane region" description="Helical" evidence="8">
    <location>
        <begin position="198"/>
        <end position="217"/>
    </location>
</feature>
<feature type="transmembrane region" description="Helical" evidence="8">
    <location>
        <begin position="145"/>
        <end position="167"/>
    </location>
</feature>
<keyword evidence="4" id="KW-1003">Cell membrane</keyword>
<keyword evidence="10" id="KW-1185">Reference proteome</keyword>
<evidence type="ECO:0000256" key="2">
    <source>
        <dbReference type="ARBA" id="ARBA00007935"/>
    </source>
</evidence>
<dbReference type="Pfam" id="PF01032">
    <property type="entry name" value="FecCD"/>
    <property type="match status" value="1"/>
</dbReference>
<evidence type="ECO:0000256" key="4">
    <source>
        <dbReference type="ARBA" id="ARBA00022475"/>
    </source>
</evidence>
<feature type="transmembrane region" description="Helical" evidence="8">
    <location>
        <begin position="308"/>
        <end position="327"/>
    </location>
</feature>
<dbReference type="RefSeq" id="WP_181552746.1">
    <property type="nucleotide sequence ID" value="NZ_JACDUS010000017.1"/>
</dbReference>
<keyword evidence="7 8" id="KW-0472">Membrane</keyword>
<evidence type="ECO:0000256" key="5">
    <source>
        <dbReference type="ARBA" id="ARBA00022692"/>
    </source>
</evidence>
<keyword evidence="6 8" id="KW-1133">Transmembrane helix</keyword>
<comment type="similarity">
    <text evidence="2">Belongs to the binding-protein-dependent transport system permease family. FecCD subfamily.</text>
</comment>
<dbReference type="Proteomes" id="UP000525298">
    <property type="component" value="Unassembled WGS sequence"/>
</dbReference>
<dbReference type="Gene3D" id="1.10.3470.10">
    <property type="entry name" value="ABC transporter involved in vitamin B12 uptake, BtuC"/>
    <property type="match status" value="1"/>
</dbReference>
<proteinExistence type="inferred from homology"/>
<reference evidence="9 10" key="1">
    <citation type="submission" date="2020-07" db="EMBL/GenBank/DDBJ databases">
        <title>Genomic Encyclopedia of Type Strains, Phase IV (KMG-IV): sequencing the most valuable type-strain genomes for metagenomic binning, comparative biology and taxonomic classification.</title>
        <authorList>
            <person name="Goeker M."/>
        </authorList>
    </citation>
    <scope>NUCLEOTIDE SEQUENCE [LARGE SCALE GENOMIC DNA]</scope>
    <source>
        <strain evidence="9 10">DSM 17721</strain>
    </source>
</reference>
<evidence type="ECO:0000313" key="10">
    <source>
        <dbReference type="Proteomes" id="UP000525298"/>
    </source>
</evidence>
<evidence type="ECO:0000313" key="9">
    <source>
        <dbReference type="EMBL" id="MBA2883132.1"/>
    </source>
</evidence>
<keyword evidence="3" id="KW-0813">Transport</keyword>
<dbReference type="AlphaFoldDB" id="A0A7W0CCB2"/>
<sequence>MNNQKTIWILGSLLVLLFFLSLFSGQMHISFADAAGWIRDWIAQGSLAPSPKSLVFFDVRLPRSLTAVLGGTGLAVSGAVYQGLFRNPLVSPDILGVSAGCAFGAALGLILPGSPFGIVRTLSFAFGLSAVGLAAGIARAVAVRPVLVLILAGLVVTSMFNALLMVLKYTADPYSQLPAIVFWVMGSMHRCSWADVRLMAPVMLMGLSLVHLLRFKLNILSLGEVQATSLGLNPRRYRIFFISISSLMVAVIVSACGQIGWIGLVIPHMARTLSGPDHRVMIPVTALMGGAFLLAADLAARSLTAAELPVSILTAMAGGPLFAYLLYQNRARGWI</sequence>
<dbReference type="CDD" id="cd06550">
    <property type="entry name" value="TM_ABC_iron-siderophores_like"/>
    <property type="match status" value="1"/>
</dbReference>
<dbReference type="GO" id="GO:0005886">
    <property type="term" value="C:plasma membrane"/>
    <property type="evidence" value="ECO:0007669"/>
    <property type="project" value="UniProtKB-SubCell"/>
</dbReference>
<organism evidence="9 10">
    <name type="scientific">Desulfosalsimonas propionicica</name>
    <dbReference type="NCBI Taxonomy" id="332175"/>
    <lineage>
        <taxon>Bacteria</taxon>
        <taxon>Pseudomonadati</taxon>
        <taxon>Thermodesulfobacteriota</taxon>
        <taxon>Desulfobacteria</taxon>
        <taxon>Desulfobacterales</taxon>
        <taxon>Desulfosalsimonadaceae</taxon>
        <taxon>Desulfosalsimonas</taxon>
    </lineage>
</organism>
<dbReference type="InterPro" id="IPR000522">
    <property type="entry name" value="ABC_transptr_permease_BtuC"/>
</dbReference>
<dbReference type="InterPro" id="IPR037294">
    <property type="entry name" value="ABC_BtuC-like"/>
</dbReference>
<comment type="subcellular location">
    <subcellularLocation>
        <location evidence="1">Cell membrane</location>
        <topology evidence="1">Multi-pass membrane protein</topology>
    </subcellularLocation>
</comment>